<name>A0ABZ2LG16_9BACT</name>
<feature type="compositionally biased region" description="Basic and acidic residues" evidence="1">
    <location>
        <begin position="1"/>
        <end position="28"/>
    </location>
</feature>
<reference evidence="2" key="1">
    <citation type="submission" date="2021-12" db="EMBL/GenBank/DDBJ databases">
        <title>Discovery of the Pendulisporaceae a myxobacterial family with distinct sporulation behavior and unique specialized metabolism.</title>
        <authorList>
            <person name="Garcia R."/>
            <person name="Popoff A."/>
            <person name="Bader C.D."/>
            <person name="Loehr J."/>
            <person name="Walesch S."/>
            <person name="Walt C."/>
            <person name="Boldt J."/>
            <person name="Bunk B."/>
            <person name="Haeckl F.J.F.P.J."/>
            <person name="Gunesch A.P."/>
            <person name="Birkelbach J."/>
            <person name="Nuebel U."/>
            <person name="Pietschmann T."/>
            <person name="Bach T."/>
            <person name="Mueller R."/>
        </authorList>
    </citation>
    <scope>NUCLEOTIDE SEQUENCE</scope>
    <source>
        <strain evidence="2">MSr11367</strain>
    </source>
</reference>
<dbReference type="Proteomes" id="UP001374803">
    <property type="component" value="Chromosome"/>
</dbReference>
<dbReference type="RefSeq" id="WP_394838407.1">
    <property type="nucleotide sequence ID" value="NZ_CP089983.1"/>
</dbReference>
<organism evidence="2 3">
    <name type="scientific">Pendulispora rubella</name>
    <dbReference type="NCBI Taxonomy" id="2741070"/>
    <lineage>
        <taxon>Bacteria</taxon>
        <taxon>Pseudomonadati</taxon>
        <taxon>Myxococcota</taxon>
        <taxon>Myxococcia</taxon>
        <taxon>Myxococcales</taxon>
        <taxon>Sorangiineae</taxon>
        <taxon>Pendulisporaceae</taxon>
        <taxon>Pendulispora</taxon>
    </lineage>
</organism>
<evidence type="ECO:0000256" key="1">
    <source>
        <dbReference type="SAM" id="MobiDB-lite"/>
    </source>
</evidence>
<evidence type="ECO:0000313" key="3">
    <source>
        <dbReference type="Proteomes" id="UP001374803"/>
    </source>
</evidence>
<dbReference type="EMBL" id="CP089983">
    <property type="protein sequence ID" value="WXB08731.1"/>
    <property type="molecule type" value="Genomic_DNA"/>
</dbReference>
<accession>A0ABZ2LG16</accession>
<keyword evidence="3" id="KW-1185">Reference proteome</keyword>
<proteinExistence type="predicted"/>
<protein>
    <submittedName>
        <fullName evidence="2">Uncharacterized protein</fullName>
    </submittedName>
</protein>
<evidence type="ECO:0000313" key="2">
    <source>
        <dbReference type="EMBL" id="WXB08731.1"/>
    </source>
</evidence>
<feature type="region of interest" description="Disordered" evidence="1">
    <location>
        <begin position="1"/>
        <end position="29"/>
    </location>
</feature>
<gene>
    <name evidence="2" type="ORF">LVJ94_16000</name>
</gene>
<sequence>MMHRRGNEASLRYEARRQREDESPRLHAEVPTLESLKLEIEERRGNASNPETTYIRRIVVESAPALFALVCGERDCEDGGHDITYAVMAGLRRGSTKFEGEDVCHGSVRTTTCGRVLHYKATATYRP</sequence>